<feature type="transmembrane region" description="Helical" evidence="12">
    <location>
        <begin position="514"/>
        <end position="534"/>
    </location>
</feature>
<keyword evidence="4" id="KW-0597">Phosphoprotein</keyword>
<dbReference type="PANTHER" id="PTHR10176:SF2">
    <property type="entry name" value="GLYCOGEN [STARCH] SYNTHASE, MUSCLE"/>
    <property type="match status" value="1"/>
</dbReference>
<keyword evidence="12" id="KW-0812">Transmembrane</keyword>
<comment type="pathway">
    <text evidence="1 11">Glycan biosynthesis; glycogen biosynthesis.</text>
</comment>
<dbReference type="AlphaFoldDB" id="A0A8C1F6R8"/>
<evidence type="ECO:0000256" key="5">
    <source>
        <dbReference type="ARBA" id="ARBA00022676"/>
    </source>
</evidence>
<dbReference type="EC" id="2.4.1.11" evidence="11"/>
<evidence type="ECO:0000313" key="14">
    <source>
        <dbReference type="Proteomes" id="UP001108240"/>
    </source>
</evidence>
<evidence type="ECO:0000256" key="7">
    <source>
        <dbReference type="ARBA" id="ARBA00023056"/>
    </source>
</evidence>
<dbReference type="InterPro" id="IPR008631">
    <property type="entry name" value="Glycogen_synth"/>
</dbReference>
<dbReference type="Gene3D" id="6.10.260.10">
    <property type="match status" value="1"/>
</dbReference>
<dbReference type="GO" id="GO:0005978">
    <property type="term" value="P:glycogen biosynthetic process"/>
    <property type="evidence" value="ECO:0007669"/>
    <property type="project" value="UniProtKB-UniPathway"/>
</dbReference>
<dbReference type="GeneTree" id="ENSGT00390000018612"/>
<keyword evidence="5 11" id="KW-0328">Glycosyltransferase</keyword>
<comment type="similarity">
    <text evidence="2 11">Belongs to the glycosyltransferase 3 family.</text>
</comment>
<dbReference type="UniPathway" id="UPA00164"/>
<protein>
    <recommendedName>
        <fullName evidence="11">Glycogen [starch] synthase</fullName>
        <ecNumber evidence="11">2.4.1.11</ecNumber>
    </recommendedName>
</protein>
<comment type="subunit">
    <text evidence="9">Part of the GYS1-GYG1 complex, a heterooctamer composed of a tetramer of GYS1 and 2 dimers of GYG1, where each GYS1 protomer binds to one GYG1 subunit (via GYG1 C-terminus); the GYS1 tetramer may dissociate from GYG1 dimers to continue glycogen polymerization on its own.</text>
</comment>
<name>A0A8C1F6R8_CYPCA</name>
<dbReference type="PANTHER" id="PTHR10176">
    <property type="entry name" value="GLYCOGEN SYNTHASE"/>
    <property type="match status" value="1"/>
</dbReference>
<evidence type="ECO:0000256" key="9">
    <source>
        <dbReference type="ARBA" id="ARBA00044021"/>
    </source>
</evidence>
<reference evidence="13" key="2">
    <citation type="submission" date="2025-09" db="UniProtKB">
        <authorList>
            <consortium name="Ensembl"/>
        </authorList>
    </citation>
    <scope>IDENTIFICATION</scope>
</reference>
<evidence type="ECO:0000256" key="11">
    <source>
        <dbReference type="RuleBase" id="RU363104"/>
    </source>
</evidence>
<evidence type="ECO:0000256" key="2">
    <source>
        <dbReference type="ARBA" id="ARBA00010686"/>
    </source>
</evidence>
<feature type="transmembrane region" description="Helical" evidence="12">
    <location>
        <begin position="484"/>
        <end position="507"/>
    </location>
</feature>
<dbReference type="GO" id="GO:0005737">
    <property type="term" value="C:cytoplasm"/>
    <property type="evidence" value="ECO:0007669"/>
    <property type="project" value="TreeGrafter"/>
</dbReference>
<evidence type="ECO:0000313" key="13">
    <source>
        <dbReference type="Ensembl" id="ENSCCRP00000086081.2"/>
    </source>
</evidence>
<dbReference type="SUPFAM" id="SSF53756">
    <property type="entry name" value="UDP-Glycosyltransferase/glycogen phosphorylase"/>
    <property type="match status" value="1"/>
</dbReference>
<dbReference type="GO" id="GO:0004373">
    <property type="term" value="F:alpha-1,4-glucan glucosyltransferase (UDP-glucose donor) activity"/>
    <property type="evidence" value="ECO:0007669"/>
    <property type="project" value="UniProtKB-EC"/>
</dbReference>
<organism evidence="13 14">
    <name type="scientific">Cyprinus carpio carpio</name>
    <dbReference type="NCBI Taxonomy" id="630221"/>
    <lineage>
        <taxon>Eukaryota</taxon>
        <taxon>Metazoa</taxon>
        <taxon>Chordata</taxon>
        <taxon>Craniata</taxon>
        <taxon>Vertebrata</taxon>
        <taxon>Euteleostomi</taxon>
        <taxon>Actinopterygii</taxon>
        <taxon>Neopterygii</taxon>
        <taxon>Teleostei</taxon>
        <taxon>Ostariophysi</taxon>
        <taxon>Cypriniformes</taxon>
        <taxon>Cyprinidae</taxon>
        <taxon>Cyprininae</taxon>
        <taxon>Cyprinus</taxon>
    </lineage>
</organism>
<evidence type="ECO:0000256" key="8">
    <source>
        <dbReference type="ARBA" id="ARBA00043883"/>
    </source>
</evidence>
<dbReference type="Pfam" id="PF05693">
    <property type="entry name" value="Glycogen_syn"/>
    <property type="match status" value="2"/>
</dbReference>
<keyword evidence="3" id="KW-0021">Allosteric enzyme</keyword>
<comment type="function">
    <text evidence="8">Glycogen synthase participates in the glycogen biosynthetic process along with glycogenin and glycogen branching enzyme. Extends the primer composed of a few glucose units formed by glycogenin by adding new glucose units to it. In this context, glycogen synthase transfers the glycosyl residue from UDP-Glc to the non-reducing end of alpha-1,4-glucan.</text>
</comment>
<evidence type="ECO:0000256" key="6">
    <source>
        <dbReference type="ARBA" id="ARBA00022679"/>
    </source>
</evidence>
<keyword evidence="14" id="KW-1185">Reference proteome</keyword>
<evidence type="ECO:0000256" key="10">
    <source>
        <dbReference type="ARBA" id="ARBA00047345"/>
    </source>
</evidence>
<evidence type="ECO:0000256" key="1">
    <source>
        <dbReference type="ARBA" id="ARBA00004964"/>
    </source>
</evidence>
<comment type="catalytic activity">
    <reaction evidence="10">
        <text>[(1-&gt;4)-alpha-D-glucosyl](n) + UDP-alpha-D-glucose = [(1-&gt;4)-alpha-D-glucosyl](n+1) + UDP + H(+)</text>
        <dbReference type="Rhea" id="RHEA:18549"/>
        <dbReference type="Rhea" id="RHEA-COMP:9584"/>
        <dbReference type="Rhea" id="RHEA-COMP:9587"/>
        <dbReference type="ChEBI" id="CHEBI:15378"/>
        <dbReference type="ChEBI" id="CHEBI:15444"/>
        <dbReference type="ChEBI" id="CHEBI:58223"/>
        <dbReference type="ChEBI" id="CHEBI:58885"/>
        <dbReference type="EC" id="2.4.1.11"/>
    </reaction>
    <physiologicalReaction direction="left-to-right" evidence="10">
        <dbReference type="Rhea" id="RHEA:18550"/>
    </physiologicalReaction>
</comment>
<keyword evidence="7 11" id="KW-0320">Glycogen biosynthesis</keyword>
<sequence>MPLARSLSFTSLSGLEEWDEEFDREDAVLFEIAWEVANKVGGIYTVIQTKARLTCEEWGENYFLVGPYMESSVRTQVELIEPCNAALRRTIDKMNSSGCKVYFGRWLIEGSPYVILLDVGFTAWSLDRWKSELWENCGIGVPWFDREANDAVLFGFLTAWLLGEFAAQCDEPPHIVAHFHEWLAGLGLVLCRQRQLPVATIFTTHATLLGRYLCAGNVDFYNNLAEVCVREYIVTPNGLNVKKFSAMHEFQNLHAQSKARIQEFVRGHFYGHLDFNLDKTVFLFIAGRYEFSNKGADIFLEALARLNYLLRVNHSDVTVIAFFIMPARTNNFNVETLKGQAVRKQLWDTAQTVKERFGKKLYESLLVGQLPDVSKMLDKEDFTMMKRAIFATQRQCLPPVCSHNMLEDSSDPILNCIRRIGLFNTAQDRVKVIFHPEFLSSTSPLLPMDYEEFVRGCHLGVFPSYYEPWGYTPGKTTHTMCVCIYIYMYICAGVYMHIHASGVYIPFKSLVSNVVTFFLVYKQEIIYVVIVTFLF</sequence>
<proteinExistence type="inferred from homology"/>
<keyword evidence="12" id="KW-1133">Transmembrane helix</keyword>
<comment type="function">
    <text evidence="11">Transfers the glycosyl residue from UDP-Glc to the non-reducing end of alpha-1,4-glucan.</text>
</comment>
<evidence type="ECO:0000256" key="4">
    <source>
        <dbReference type="ARBA" id="ARBA00022553"/>
    </source>
</evidence>
<evidence type="ECO:0000256" key="12">
    <source>
        <dbReference type="SAM" id="Phobius"/>
    </source>
</evidence>
<reference evidence="13" key="1">
    <citation type="submission" date="2025-08" db="UniProtKB">
        <authorList>
            <consortium name="Ensembl"/>
        </authorList>
    </citation>
    <scope>IDENTIFICATION</scope>
</reference>
<accession>A0A8C1F6R8</accession>
<keyword evidence="12" id="KW-0472">Membrane</keyword>
<dbReference type="Gene3D" id="3.40.50.2000">
    <property type="entry name" value="Glycogen Phosphorylase B"/>
    <property type="match status" value="2"/>
</dbReference>
<evidence type="ECO:0000256" key="3">
    <source>
        <dbReference type="ARBA" id="ARBA00022533"/>
    </source>
</evidence>
<dbReference type="Proteomes" id="UP001108240">
    <property type="component" value="Unplaced"/>
</dbReference>
<keyword evidence="6 11" id="KW-0808">Transferase</keyword>
<dbReference type="Ensembl" id="ENSCCRT00000093516.2">
    <property type="protein sequence ID" value="ENSCCRP00000086081.2"/>
    <property type="gene ID" value="ENSCCRG00000051808.2"/>
</dbReference>